<dbReference type="EMBL" id="QJPH01000284">
    <property type="protein sequence ID" value="PZN80395.1"/>
    <property type="molecule type" value="Genomic_DNA"/>
</dbReference>
<accession>A0A2W4R897</accession>
<name>A0A2W4R897_9GAMM</name>
<protein>
    <submittedName>
        <fullName evidence="1">Uncharacterized protein</fullName>
    </submittedName>
</protein>
<reference evidence="1 2" key="1">
    <citation type="journal article" date="2018" name="Aquat. Microb. Ecol.">
        <title>Gammaproteobacterial methanotrophs dominate.</title>
        <authorList>
            <person name="Rissanen A.J."/>
            <person name="Saarenheimo J."/>
            <person name="Tiirola M."/>
            <person name="Peura S."/>
            <person name="Aalto S.L."/>
            <person name="Karvinen A."/>
            <person name="Nykanen H."/>
        </authorList>
    </citation>
    <scope>NUCLEOTIDE SEQUENCE [LARGE SCALE GENOMIC DNA]</scope>
    <source>
        <strain evidence="1">AMbin10</strain>
    </source>
</reference>
<proteinExistence type="predicted"/>
<evidence type="ECO:0000313" key="1">
    <source>
        <dbReference type="EMBL" id="PZN80395.1"/>
    </source>
</evidence>
<comment type="caution">
    <text evidence="1">The sequence shown here is derived from an EMBL/GenBank/DDBJ whole genome shotgun (WGS) entry which is preliminary data.</text>
</comment>
<organism evidence="1 2">
    <name type="scientific">Candidatus Methylumidiphilus alinenensis</name>
    <dbReference type="NCBI Taxonomy" id="2202197"/>
    <lineage>
        <taxon>Bacteria</taxon>
        <taxon>Pseudomonadati</taxon>
        <taxon>Pseudomonadota</taxon>
        <taxon>Gammaproteobacteria</taxon>
        <taxon>Methylococcales</taxon>
        <taxon>Candidatus Methylumidiphilus</taxon>
    </lineage>
</organism>
<gene>
    <name evidence="1" type="ORF">DM484_09955</name>
</gene>
<dbReference type="AlphaFoldDB" id="A0A2W4R897"/>
<evidence type="ECO:0000313" key="2">
    <source>
        <dbReference type="Proteomes" id="UP000249396"/>
    </source>
</evidence>
<dbReference type="Proteomes" id="UP000249396">
    <property type="component" value="Unassembled WGS sequence"/>
</dbReference>
<sequence>MKPFSIPSHRPVRNGLLLTGIIQALCFLALPEAAIAKDDCFCLRDSAENLLVGCKTVSKGKADENTVCFDQGKGGTVPVNIIGWTAIPDGKPGCIKCGISKESSTPFIIRNGNEED</sequence>